<feature type="transmembrane region" description="Helical" evidence="1">
    <location>
        <begin position="41"/>
        <end position="64"/>
    </location>
</feature>
<keyword evidence="1" id="KW-1133">Transmembrane helix</keyword>
<evidence type="ECO:0000313" key="3">
    <source>
        <dbReference type="Proteomes" id="UP001159179"/>
    </source>
</evidence>
<keyword evidence="1" id="KW-0812">Transmembrane</keyword>
<dbReference type="EMBL" id="JAROYP010000006">
    <property type="protein sequence ID" value="MDH5161744.1"/>
    <property type="molecule type" value="Genomic_DNA"/>
</dbReference>
<feature type="transmembrane region" description="Helical" evidence="1">
    <location>
        <begin position="76"/>
        <end position="101"/>
    </location>
</feature>
<protein>
    <recommendedName>
        <fullName evidence="4">NADH dehydrogenase subunit 4</fullName>
    </recommendedName>
</protein>
<feature type="transmembrane region" description="Helical" evidence="1">
    <location>
        <begin position="107"/>
        <end position="126"/>
    </location>
</feature>
<feature type="transmembrane region" description="Helical" evidence="1">
    <location>
        <begin position="7"/>
        <end position="29"/>
    </location>
</feature>
<reference evidence="2" key="1">
    <citation type="submission" date="2023-03" db="EMBL/GenBank/DDBJ databases">
        <title>Bacterial isolates from washroom surfaces on a university campus.</title>
        <authorList>
            <person name="Holman D.B."/>
            <person name="Gzyl K.E."/>
            <person name="Taheri A.E."/>
        </authorList>
    </citation>
    <scope>NUCLEOTIDE SEQUENCE</scope>
    <source>
        <strain evidence="2">RD03</strain>
    </source>
</reference>
<organism evidence="2 3">
    <name type="scientific">Heyndrickxia oleronia</name>
    <dbReference type="NCBI Taxonomy" id="38875"/>
    <lineage>
        <taxon>Bacteria</taxon>
        <taxon>Bacillati</taxon>
        <taxon>Bacillota</taxon>
        <taxon>Bacilli</taxon>
        <taxon>Bacillales</taxon>
        <taxon>Bacillaceae</taxon>
        <taxon>Heyndrickxia</taxon>
    </lineage>
</organism>
<dbReference type="RefSeq" id="WP_280616862.1">
    <property type="nucleotide sequence ID" value="NZ_JAROYP010000006.1"/>
</dbReference>
<keyword evidence="1" id="KW-0472">Membrane</keyword>
<gene>
    <name evidence="2" type="ORF">P5X88_12410</name>
</gene>
<dbReference type="AlphaFoldDB" id="A0AAW6SXP0"/>
<proteinExistence type="predicted"/>
<evidence type="ECO:0000313" key="2">
    <source>
        <dbReference type="EMBL" id="MDH5161744.1"/>
    </source>
</evidence>
<comment type="caution">
    <text evidence="2">The sequence shown here is derived from an EMBL/GenBank/DDBJ whole genome shotgun (WGS) entry which is preliminary data.</text>
</comment>
<evidence type="ECO:0008006" key="4">
    <source>
        <dbReference type="Google" id="ProtNLM"/>
    </source>
</evidence>
<sequence length="135" mass="15145">MNFCLYVLTPLLSFIGGFSAYILMLKIVWEQSLSGGDIGATLYWGGIAFFLLAVPIYLGIIYFIDNRFKRLKGLLYPIGCMLVFFIPTLLITLTFGSINLFLPEAMLFHSFFLTSGLIFGLCNWGFKKIKATSAI</sequence>
<evidence type="ECO:0000256" key="1">
    <source>
        <dbReference type="SAM" id="Phobius"/>
    </source>
</evidence>
<accession>A0AAW6SXP0</accession>
<dbReference type="Proteomes" id="UP001159179">
    <property type="component" value="Unassembled WGS sequence"/>
</dbReference>
<name>A0AAW6SXP0_9BACI</name>